<proteinExistence type="predicted"/>
<feature type="region of interest" description="Disordered" evidence="1">
    <location>
        <begin position="63"/>
        <end position="95"/>
    </location>
</feature>
<evidence type="ECO:0000313" key="2">
    <source>
        <dbReference type="EMBL" id="SPC94519.1"/>
    </source>
</evidence>
<feature type="region of interest" description="Disordered" evidence="1">
    <location>
        <begin position="1"/>
        <end position="41"/>
    </location>
</feature>
<dbReference type="AlphaFoldDB" id="A0A2N9G574"/>
<evidence type="ECO:0000256" key="1">
    <source>
        <dbReference type="SAM" id="MobiDB-lite"/>
    </source>
</evidence>
<accession>A0A2N9G574</accession>
<gene>
    <name evidence="2" type="ORF">FSB_LOCUS22401</name>
</gene>
<reference evidence="2" key="1">
    <citation type="submission" date="2018-02" db="EMBL/GenBank/DDBJ databases">
        <authorList>
            <person name="Cohen D.B."/>
            <person name="Kent A.D."/>
        </authorList>
    </citation>
    <scope>NUCLEOTIDE SEQUENCE</scope>
</reference>
<organism evidence="2">
    <name type="scientific">Fagus sylvatica</name>
    <name type="common">Beechnut</name>
    <dbReference type="NCBI Taxonomy" id="28930"/>
    <lineage>
        <taxon>Eukaryota</taxon>
        <taxon>Viridiplantae</taxon>
        <taxon>Streptophyta</taxon>
        <taxon>Embryophyta</taxon>
        <taxon>Tracheophyta</taxon>
        <taxon>Spermatophyta</taxon>
        <taxon>Magnoliopsida</taxon>
        <taxon>eudicotyledons</taxon>
        <taxon>Gunneridae</taxon>
        <taxon>Pentapetalae</taxon>
        <taxon>rosids</taxon>
        <taxon>fabids</taxon>
        <taxon>Fagales</taxon>
        <taxon>Fagaceae</taxon>
        <taxon>Fagus</taxon>
    </lineage>
</organism>
<dbReference type="EMBL" id="OIVN01001485">
    <property type="protein sequence ID" value="SPC94519.1"/>
    <property type="molecule type" value="Genomic_DNA"/>
</dbReference>
<protein>
    <submittedName>
        <fullName evidence="2">Uncharacterized protein</fullName>
    </submittedName>
</protein>
<name>A0A2N9G574_FAGSY</name>
<sequence>MSDRGSGSGGHRRSDRLAKGKAVAYAPESSPDTDDEYGAMEDVRTRLDASIARNLQAELDAEAAGLAPSTVRPPSRPGITIGRSAGPSETTRPSP</sequence>